<reference evidence="2" key="1">
    <citation type="submission" date="2023-03" db="EMBL/GenBank/DDBJ databases">
        <title>Massive genome expansion in bonnet fungi (Mycena s.s.) driven by repeated elements and novel gene families across ecological guilds.</title>
        <authorList>
            <consortium name="Lawrence Berkeley National Laboratory"/>
            <person name="Harder C.B."/>
            <person name="Miyauchi S."/>
            <person name="Viragh M."/>
            <person name="Kuo A."/>
            <person name="Thoen E."/>
            <person name="Andreopoulos B."/>
            <person name="Lu D."/>
            <person name="Skrede I."/>
            <person name="Drula E."/>
            <person name="Henrissat B."/>
            <person name="Morin E."/>
            <person name="Kohler A."/>
            <person name="Barry K."/>
            <person name="LaButti K."/>
            <person name="Morin E."/>
            <person name="Salamov A."/>
            <person name="Lipzen A."/>
            <person name="Mereny Z."/>
            <person name="Hegedus B."/>
            <person name="Baldrian P."/>
            <person name="Stursova M."/>
            <person name="Weitz H."/>
            <person name="Taylor A."/>
            <person name="Grigoriev I.V."/>
            <person name="Nagy L.G."/>
            <person name="Martin F."/>
            <person name="Kauserud H."/>
        </authorList>
    </citation>
    <scope>NUCLEOTIDE SEQUENCE</scope>
    <source>
        <strain evidence="2">CBHHK182m</strain>
    </source>
</reference>
<feature type="transmembrane region" description="Helical" evidence="1">
    <location>
        <begin position="134"/>
        <end position="157"/>
    </location>
</feature>
<accession>A0AAD7IBW4</accession>
<sequence length="252" mass="28511">MILFTLELQQIIKYFSRYKRDPMFNKITVLIALAGDILGVYASLAIVYYYMVSHWGEVTRLATEPWTYPAYVVSVGITGGTVQIFLTRMTYTLTKRWVWIPVIGSFIMVGFVGVGLTMAHLIADNSLAQREKLVTWATLWFSASVATDTRITIVLVAKFQALKTRIPGTVTGDLLRRLSLAAVRNGSITTAMTIVTLVVFKLQPETNTAPMVEIRDQHSHLFRSFRLRLRRCRLCALMKIECGIITVERHCA</sequence>
<feature type="transmembrane region" description="Helical" evidence="1">
    <location>
        <begin position="66"/>
        <end position="86"/>
    </location>
</feature>
<dbReference type="PANTHER" id="PTHR40465:SF1">
    <property type="entry name" value="DUF6534 DOMAIN-CONTAINING PROTEIN"/>
    <property type="match status" value="1"/>
</dbReference>
<feature type="transmembrane region" description="Helical" evidence="1">
    <location>
        <begin position="98"/>
        <end position="122"/>
    </location>
</feature>
<keyword evidence="1" id="KW-0472">Membrane</keyword>
<dbReference type="Proteomes" id="UP001215598">
    <property type="component" value="Unassembled WGS sequence"/>
</dbReference>
<evidence type="ECO:0000313" key="2">
    <source>
        <dbReference type="EMBL" id="KAJ7739363.1"/>
    </source>
</evidence>
<name>A0AAD7IBW4_9AGAR</name>
<feature type="transmembrane region" description="Helical" evidence="1">
    <location>
        <begin position="27"/>
        <end position="51"/>
    </location>
</feature>
<evidence type="ECO:0000256" key="1">
    <source>
        <dbReference type="SAM" id="Phobius"/>
    </source>
</evidence>
<keyword evidence="1" id="KW-0812">Transmembrane</keyword>
<dbReference type="PANTHER" id="PTHR40465">
    <property type="entry name" value="CHROMOSOME 1, WHOLE GENOME SHOTGUN SEQUENCE"/>
    <property type="match status" value="1"/>
</dbReference>
<proteinExistence type="predicted"/>
<keyword evidence="3" id="KW-1185">Reference proteome</keyword>
<dbReference type="EMBL" id="JARKIB010000107">
    <property type="protein sequence ID" value="KAJ7739363.1"/>
    <property type="molecule type" value="Genomic_DNA"/>
</dbReference>
<dbReference type="AlphaFoldDB" id="A0AAD7IBW4"/>
<keyword evidence="1" id="KW-1133">Transmembrane helix</keyword>
<evidence type="ECO:0000313" key="3">
    <source>
        <dbReference type="Proteomes" id="UP001215598"/>
    </source>
</evidence>
<comment type="caution">
    <text evidence="2">The sequence shown here is derived from an EMBL/GenBank/DDBJ whole genome shotgun (WGS) entry which is preliminary data.</text>
</comment>
<gene>
    <name evidence="2" type="ORF">B0H16DRAFT_64542</name>
</gene>
<organism evidence="2 3">
    <name type="scientific">Mycena metata</name>
    <dbReference type="NCBI Taxonomy" id="1033252"/>
    <lineage>
        <taxon>Eukaryota</taxon>
        <taxon>Fungi</taxon>
        <taxon>Dikarya</taxon>
        <taxon>Basidiomycota</taxon>
        <taxon>Agaricomycotina</taxon>
        <taxon>Agaricomycetes</taxon>
        <taxon>Agaricomycetidae</taxon>
        <taxon>Agaricales</taxon>
        <taxon>Marasmiineae</taxon>
        <taxon>Mycenaceae</taxon>
        <taxon>Mycena</taxon>
    </lineage>
</organism>
<protein>
    <submittedName>
        <fullName evidence="2">Uncharacterized protein</fullName>
    </submittedName>
</protein>